<dbReference type="Pfam" id="PF13508">
    <property type="entry name" value="Acetyltransf_7"/>
    <property type="match status" value="1"/>
</dbReference>
<dbReference type="AlphaFoldDB" id="A0A9P5PPR4"/>
<accession>A0A9P5PPR4</accession>
<reference evidence="2" key="1">
    <citation type="submission" date="2020-11" db="EMBL/GenBank/DDBJ databases">
        <authorList>
            <consortium name="DOE Joint Genome Institute"/>
            <person name="Ahrendt S."/>
            <person name="Riley R."/>
            <person name="Andreopoulos W."/>
            <person name="Labutti K."/>
            <person name="Pangilinan J."/>
            <person name="Ruiz-Duenas F.J."/>
            <person name="Barrasa J.M."/>
            <person name="Sanchez-Garcia M."/>
            <person name="Camarero S."/>
            <person name="Miyauchi S."/>
            <person name="Serrano A."/>
            <person name="Linde D."/>
            <person name="Babiker R."/>
            <person name="Drula E."/>
            <person name="Ayuso-Fernandez I."/>
            <person name="Pacheco R."/>
            <person name="Padilla G."/>
            <person name="Ferreira P."/>
            <person name="Barriuso J."/>
            <person name="Kellner H."/>
            <person name="Castanera R."/>
            <person name="Alfaro M."/>
            <person name="Ramirez L."/>
            <person name="Pisabarro A.G."/>
            <person name="Kuo A."/>
            <person name="Tritt A."/>
            <person name="Lipzen A."/>
            <person name="He G."/>
            <person name="Yan M."/>
            <person name="Ng V."/>
            <person name="Cullen D."/>
            <person name="Martin F."/>
            <person name="Rosso M.-N."/>
            <person name="Henrissat B."/>
            <person name="Hibbett D."/>
            <person name="Martinez A.T."/>
            <person name="Grigoriev I.V."/>
        </authorList>
    </citation>
    <scope>NUCLEOTIDE SEQUENCE</scope>
    <source>
        <strain evidence="2">AH 40177</strain>
    </source>
</reference>
<dbReference type="PROSITE" id="PS51186">
    <property type="entry name" value="GNAT"/>
    <property type="match status" value="1"/>
</dbReference>
<proteinExistence type="predicted"/>
<dbReference type="GO" id="GO:0016747">
    <property type="term" value="F:acyltransferase activity, transferring groups other than amino-acyl groups"/>
    <property type="evidence" value="ECO:0007669"/>
    <property type="project" value="InterPro"/>
</dbReference>
<name>A0A9P5PPR4_9AGAR</name>
<keyword evidence="3" id="KW-1185">Reference proteome</keyword>
<dbReference type="InterPro" id="IPR052523">
    <property type="entry name" value="Trichothecene_AcTrans"/>
</dbReference>
<dbReference type="InterPro" id="IPR000182">
    <property type="entry name" value="GNAT_dom"/>
</dbReference>
<evidence type="ECO:0000313" key="3">
    <source>
        <dbReference type="Proteomes" id="UP000772434"/>
    </source>
</evidence>
<dbReference type="InterPro" id="IPR016181">
    <property type="entry name" value="Acyl_CoA_acyltransferase"/>
</dbReference>
<comment type="caution">
    <text evidence="2">The sequence shown here is derived from an EMBL/GenBank/DDBJ whole genome shotgun (WGS) entry which is preliminary data.</text>
</comment>
<sequence length="240" mass="27123">MSSTITMNSQVKAGAVEHLSSKSISDEDLQRMVDLSVLAFENARKEDGDTSHDFVFDDDVAIPPLWFRQLIRAGMIEEAVYVVRGQDGDIIGLGLFLKPGQKAASTEEIKHEIGHYEFLEKVKPETRRWYEDNLHGLLQGREALFTDEERGKRWWCFHLCTDPRFHGKGLGRKIVDYIHGEAQKNGQFLGLAASNEVNVGKYKALGFRLRGRITAPGLHSENGDKGNEQPHVLYILTRDT</sequence>
<dbReference type="CDD" id="cd04301">
    <property type="entry name" value="NAT_SF"/>
    <property type="match status" value="1"/>
</dbReference>
<dbReference type="SUPFAM" id="SSF55729">
    <property type="entry name" value="Acyl-CoA N-acyltransferases (Nat)"/>
    <property type="match status" value="1"/>
</dbReference>
<dbReference type="PANTHER" id="PTHR42791">
    <property type="entry name" value="GNAT FAMILY ACETYLTRANSFERASE"/>
    <property type="match status" value="1"/>
</dbReference>
<dbReference type="PANTHER" id="PTHR42791:SF1">
    <property type="entry name" value="N-ACETYLTRANSFERASE DOMAIN-CONTAINING PROTEIN"/>
    <property type="match status" value="1"/>
</dbReference>
<gene>
    <name evidence="2" type="ORF">BDP27DRAFT_1329404</name>
</gene>
<dbReference type="EMBL" id="JADNRY010000077">
    <property type="protein sequence ID" value="KAF9067166.1"/>
    <property type="molecule type" value="Genomic_DNA"/>
</dbReference>
<protein>
    <recommendedName>
        <fullName evidence="1">N-acetyltransferase domain-containing protein</fullName>
    </recommendedName>
</protein>
<dbReference type="Gene3D" id="3.40.630.30">
    <property type="match status" value="1"/>
</dbReference>
<dbReference type="OrthoDB" id="61113at2759"/>
<evidence type="ECO:0000259" key="1">
    <source>
        <dbReference type="PROSITE" id="PS51186"/>
    </source>
</evidence>
<evidence type="ECO:0000313" key="2">
    <source>
        <dbReference type="EMBL" id="KAF9067166.1"/>
    </source>
</evidence>
<organism evidence="2 3">
    <name type="scientific">Rhodocollybia butyracea</name>
    <dbReference type="NCBI Taxonomy" id="206335"/>
    <lineage>
        <taxon>Eukaryota</taxon>
        <taxon>Fungi</taxon>
        <taxon>Dikarya</taxon>
        <taxon>Basidiomycota</taxon>
        <taxon>Agaricomycotina</taxon>
        <taxon>Agaricomycetes</taxon>
        <taxon>Agaricomycetidae</taxon>
        <taxon>Agaricales</taxon>
        <taxon>Marasmiineae</taxon>
        <taxon>Omphalotaceae</taxon>
        <taxon>Rhodocollybia</taxon>
    </lineage>
</organism>
<feature type="domain" description="N-acetyltransferase" evidence="1">
    <location>
        <begin position="38"/>
        <end position="239"/>
    </location>
</feature>
<dbReference type="Proteomes" id="UP000772434">
    <property type="component" value="Unassembled WGS sequence"/>
</dbReference>